<dbReference type="InterPro" id="IPR008621">
    <property type="entry name" value="Cbb3-typ_cyt_oxidase_comp"/>
</dbReference>
<dbReference type="RefSeq" id="WP_099909788.1">
    <property type="nucleotide sequence ID" value="NZ_AWWI01000040.1"/>
</dbReference>
<dbReference type="OrthoDB" id="9801588at2"/>
<dbReference type="AlphaFoldDB" id="A0A2G8RIL1"/>
<dbReference type="Pfam" id="PF05545">
    <property type="entry name" value="FixQ"/>
    <property type="match status" value="1"/>
</dbReference>
<reference evidence="2 3" key="1">
    <citation type="submission" date="2013-09" db="EMBL/GenBank/DDBJ databases">
        <title>Genome sequencing of Phaeobacter antarcticus sp. nov. SM1211.</title>
        <authorList>
            <person name="Zhang X.-Y."/>
            <person name="Liu C."/>
            <person name="Chen X.-L."/>
            <person name="Xie B.-B."/>
            <person name="Qin Q.-L."/>
            <person name="Rong J.-C."/>
            <person name="Zhang Y.-Z."/>
        </authorList>
    </citation>
    <scope>NUCLEOTIDE SEQUENCE [LARGE SCALE GENOMIC DNA]</scope>
    <source>
        <strain evidence="2 3">SM1211</strain>
    </source>
</reference>
<dbReference type="EMBL" id="AWWI01000040">
    <property type="protein sequence ID" value="PIL21405.1"/>
    <property type="molecule type" value="Genomic_DNA"/>
</dbReference>
<sequence>METYSIFRQIADSWVLLAMFVFFVSCIFWVYRPGARTQYAEAAGSIFNEDKVTCTKNCATCACKTSLDVPHDNA</sequence>
<accession>A0A2G8RIL1</accession>
<dbReference type="CDD" id="cd01324">
    <property type="entry name" value="cbb3_Oxidase_CcoQ"/>
    <property type="match status" value="1"/>
</dbReference>
<proteinExistence type="predicted"/>
<keyword evidence="1" id="KW-0472">Membrane</keyword>
<keyword evidence="1" id="KW-1133">Transmembrane helix</keyword>
<name>A0A2G8RIL1_9RHOB</name>
<keyword evidence="3" id="KW-1185">Reference proteome</keyword>
<dbReference type="Proteomes" id="UP000231259">
    <property type="component" value="Unassembled WGS sequence"/>
</dbReference>
<evidence type="ECO:0000313" key="3">
    <source>
        <dbReference type="Proteomes" id="UP000231259"/>
    </source>
</evidence>
<gene>
    <name evidence="2" type="ORF">P775_04400</name>
</gene>
<comment type="caution">
    <text evidence="2">The sequence shown here is derived from an EMBL/GenBank/DDBJ whole genome shotgun (WGS) entry which is preliminary data.</text>
</comment>
<evidence type="ECO:0000256" key="1">
    <source>
        <dbReference type="SAM" id="Phobius"/>
    </source>
</evidence>
<organism evidence="2 3">
    <name type="scientific">Puniceibacterium antarcticum</name>
    <dbReference type="NCBI Taxonomy" id="1206336"/>
    <lineage>
        <taxon>Bacteria</taxon>
        <taxon>Pseudomonadati</taxon>
        <taxon>Pseudomonadota</taxon>
        <taxon>Alphaproteobacteria</taxon>
        <taxon>Rhodobacterales</taxon>
        <taxon>Paracoccaceae</taxon>
        <taxon>Puniceibacterium</taxon>
    </lineage>
</organism>
<keyword evidence="1" id="KW-0812">Transmembrane</keyword>
<protein>
    <submittedName>
        <fullName evidence="2">Uncharacterized protein</fullName>
    </submittedName>
</protein>
<feature type="transmembrane region" description="Helical" evidence="1">
    <location>
        <begin position="14"/>
        <end position="31"/>
    </location>
</feature>
<evidence type="ECO:0000313" key="2">
    <source>
        <dbReference type="EMBL" id="PIL21405.1"/>
    </source>
</evidence>